<comment type="pathway">
    <text evidence="2">Cofactor biosynthesis; tetrahydrobiopterin biosynthesis; tetrahydrobiopterin from 7,8-dihydroneopterin triphosphate: step 1/3.</text>
</comment>
<accession>A0ABQ6MQ97</accession>
<dbReference type="SUPFAM" id="SSF55620">
    <property type="entry name" value="Tetrahydrobiopterin biosynthesis enzymes-like"/>
    <property type="match status" value="1"/>
</dbReference>
<evidence type="ECO:0000256" key="3">
    <source>
        <dbReference type="ARBA" id="ARBA00009164"/>
    </source>
</evidence>
<keyword evidence="8" id="KW-0456">Lyase</keyword>
<evidence type="ECO:0000256" key="7">
    <source>
        <dbReference type="ARBA" id="ARBA00023007"/>
    </source>
</evidence>
<keyword evidence="7" id="KW-0783">Tetrahydrobiopterin biosynthesis</keyword>
<dbReference type="InterPro" id="IPR007115">
    <property type="entry name" value="6-PTP_synth/QueD"/>
</dbReference>
<dbReference type="InterPro" id="IPR038418">
    <property type="entry name" value="6-PTP_synth/QueD_sf"/>
</dbReference>
<dbReference type="EC" id="4.2.3.12" evidence="4"/>
<keyword evidence="9" id="KW-0732">Signal</keyword>
<dbReference type="PANTHER" id="PTHR12589">
    <property type="entry name" value="PYRUVOYL TETRAHYDROBIOPTERIN SYNTHASE"/>
    <property type="match status" value="1"/>
</dbReference>
<comment type="similarity">
    <text evidence="3">Belongs to the PTPS family.</text>
</comment>
<keyword evidence="5" id="KW-0479">Metal-binding</keyword>
<reference evidence="10 11" key="1">
    <citation type="journal article" date="2023" name="Commun. Biol.">
        <title>Genome analysis of Parmales, the sister group of diatoms, reveals the evolutionary specialization of diatoms from phago-mixotrophs to photoautotrophs.</title>
        <authorList>
            <person name="Ban H."/>
            <person name="Sato S."/>
            <person name="Yoshikawa S."/>
            <person name="Yamada K."/>
            <person name="Nakamura Y."/>
            <person name="Ichinomiya M."/>
            <person name="Sato N."/>
            <person name="Blanc-Mathieu R."/>
            <person name="Endo H."/>
            <person name="Kuwata A."/>
            <person name="Ogata H."/>
        </authorList>
    </citation>
    <scope>NUCLEOTIDE SEQUENCE [LARGE SCALE GENOMIC DNA]</scope>
</reference>
<evidence type="ECO:0000256" key="1">
    <source>
        <dbReference type="ARBA" id="ARBA00001947"/>
    </source>
</evidence>
<evidence type="ECO:0000256" key="6">
    <source>
        <dbReference type="ARBA" id="ARBA00022833"/>
    </source>
</evidence>
<feature type="chain" id="PRO_5045867442" description="6-pyruvoyltetrahydropterin synthase" evidence="9">
    <location>
        <begin position="19"/>
        <end position="143"/>
    </location>
</feature>
<sequence length="143" mass="15511">MLSPLPLLLLLLPSLSSATYSLTVRSSFMVAHSFHDKPAFGPAGGLHGATYTADVTFEAAGLHPENNWVCDIGAAAAALEEVLKGYNFKNLDELLPGEVTTTEFMCRRIFEDLKGRGGLIERGRVKVTLSESHKAWASYEGEI</sequence>
<proteinExistence type="inferred from homology"/>
<feature type="signal peptide" evidence="9">
    <location>
        <begin position="1"/>
        <end position="18"/>
    </location>
</feature>
<dbReference type="Proteomes" id="UP001165060">
    <property type="component" value="Unassembled WGS sequence"/>
</dbReference>
<dbReference type="EMBL" id="BRYB01005933">
    <property type="protein sequence ID" value="GMI30742.1"/>
    <property type="molecule type" value="Genomic_DNA"/>
</dbReference>
<evidence type="ECO:0000256" key="4">
    <source>
        <dbReference type="ARBA" id="ARBA00013100"/>
    </source>
</evidence>
<keyword evidence="6" id="KW-0862">Zinc</keyword>
<evidence type="ECO:0000256" key="8">
    <source>
        <dbReference type="ARBA" id="ARBA00023239"/>
    </source>
</evidence>
<evidence type="ECO:0000313" key="11">
    <source>
        <dbReference type="Proteomes" id="UP001165060"/>
    </source>
</evidence>
<evidence type="ECO:0000256" key="9">
    <source>
        <dbReference type="SAM" id="SignalP"/>
    </source>
</evidence>
<comment type="cofactor">
    <cofactor evidence="1">
        <name>Zn(2+)</name>
        <dbReference type="ChEBI" id="CHEBI:29105"/>
    </cofactor>
</comment>
<dbReference type="PANTHER" id="PTHR12589:SF7">
    <property type="entry name" value="6-PYRUVOYL TETRAHYDROBIOPTERIN SYNTHASE"/>
    <property type="match status" value="1"/>
</dbReference>
<keyword evidence="11" id="KW-1185">Reference proteome</keyword>
<evidence type="ECO:0000256" key="5">
    <source>
        <dbReference type="ARBA" id="ARBA00022723"/>
    </source>
</evidence>
<organism evidence="10 11">
    <name type="scientific">Tetraparma gracilis</name>
    <dbReference type="NCBI Taxonomy" id="2962635"/>
    <lineage>
        <taxon>Eukaryota</taxon>
        <taxon>Sar</taxon>
        <taxon>Stramenopiles</taxon>
        <taxon>Ochrophyta</taxon>
        <taxon>Bolidophyceae</taxon>
        <taxon>Parmales</taxon>
        <taxon>Triparmaceae</taxon>
        <taxon>Tetraparma</taxon>
    </lineage>
</organism>
<evidence type="ECO:0000313" key="10">
    <source>
        <dbReference type="EMBL" id="GMI30742.1"/>
    </source>
</evidence>
<evidence type="ECO:0000256" key="2">
    <source>
        <dbReference type="ARBA" id="ARBA00005126"/>
    </source>
</evidence>
<name>A0ABQ6MQ97_9STRA</name>
<gene>
    <name evidence="10" type="ORF">TeGR_g2849</name>
</gene>
<dbReference type="Gene3D" id="3.30.479.10">
    <property type="entry name" value="6-pyruvoyl tetrahydropterin synthase/QueD"/>
    <property type="match status" value="1"/>
</dbReference>
<comment type="caution">
    <text evidence="10">The sequence shown here is derived from an EMBL/GenBank/DDBJ whole genome shotgun (WGS) entry which is preliminary data.</text>
</comment>
<protein>
    <recommendedName>
        <fullName evidence="4">6-pyruvoyltetrahydropterin synthase</fullName>
        <ecNumber evidence="4">4.2.3.12</ecNumber>
    </recommendedName>
</protein>
<dbReference type="Pfam" id="PF01242">
    <property type="entry name" value="PTPS"/>
    <property type="match status" value="1"/>
</dbReference>